<gene>
    <name evidence="3" type="primary">NCKAP1_2</name>
    <name evidence="3" type="ORF">Ciccas_002167</name>
</gene>
<organism evidence="3 4">
    <name type="scientific">Cichlidogyrus casuarinus</name>
    <dbReference type="NCBI Taxonomy" id="1844966"/>
    <lineage>
        <taxon>Eukaryota</taxon>
        <taxon>Metazoa</taxon>
        <taxon>Spiralia</taxon>
        <taxon>Lophotrochozoa</taxon>
        <taxon>Platyhelminthes</taxon>
        <taxon>Monogenea</taxon>
        <taxon>Monopisthocotylea</taxon>
        <taxon>Dactylogyridea</taxon>
        <taxon>Ancyrocephalidae</taxon>
        <taxon>Cichlidogyrus</taxon>
    </lineage>
</organism>
<dbReference type="PANTHER" id="PTHR12093">
    <property type="entry name" value="NCK-ASSOCIATED PROTEIN 1"/>
    <property type="match status" value="1"/>
</dbReference>
<feature type="region of interest" description="Disordered" evidence="2">
    <location>
        <begin position="184"/>
        <end position="205"/>
    </location>
</feature>
<evidence type="ECO:0000313" key="3">
    <source>
        <dbReference type="EMBL" id="KAL3319177.1"/>
    </source>
</evidence>
<keyword evidence="4" id="KW-1185">Reference proteome</keyword>
<evidence type="ECO:0000313" key="4">
    <source>
        <dbReference type="Proteomes" id="UP001626550"/>
    </source>
</evidence>
<dbReference type="PANTHER" id="PTHR12093:SF10">
    <property type="entry name" value="MEMBRANE-ASSOCIATED PROTEIN HEM"/>
    <property type="match status" value="1"/>
</dbReference>
<reference evidence="3 4" key="1">
    <citation type="submission" date="2024-11" db="EMBL/GenBank/DDBJ databases">
        <title>Adaptive evolution of stress response genes in parasites aligns with host niche diversity.</title>
        <authorList>
            <person name="Hahn C."/>
            <person name="Resl P."/>
        </authorList>
    </citation>
    <scope>NUCLEOTIDE SEQUENCE [LARGE SCALE GENOMIC DNA]</scope>
    <source>
        <strain evidence="3">EGGRZ-B1_66</strain>
        <tissue evidence="3">Body</tissue>
    </source>
</reference>
<proteinExistence type="inferred from homology"/>
<feature type="compositionally biased region" description="Low complexity" evidence="2">
    <location>
        <begin position="185"/>
        <end position="201"/>
    </location>
</feature>
<accession>A0ABD2QJ12</accession>
<dbReference type="Proteomes" id="UP001626550">
    <property type="component" value="Unassembled WGS sequence"/>
</dbReference>
<evidence type="ECO:0000256" key="1">
    <source>
        <dbReference type="ARBA" id="ARBA00037947"/>
    </source>
</evidence>
<comment type="similarity">
    <text evidence="1">Belongs to the HEM-1/HEM-2 family.</text>
</comment>
<dbReference type="EMBL" id="JBJKFK010000164">
    <property type="protein sequence ID" value="KAL3319177.1"/>
    <property type="molecule type" value="Genomic_DNA"/>
</dbReference>
<protein>
    <submittedName>
        <fullName evidence="3">Nck-associated protein 1</fullName>
    </submittedName>
</protein>
<dbReference type="Pfam" id="PF09735">
    <property type="entry name" value="Nckap1"/>
    <property type="match status" value="2"/>
</dbReference>
<name>A0ABD2QJ12_9PLAT</name>
<sequence length="298" mass="31795">MQSVDSLKESLAKLSNGVLVPPKMRCGPDGMPDEYDRNFIMNLLGQQLAFNNLASTMGFPCELDYTLCTMLNQTAAQNGANPAAVNRQGVEYRMMLLLIADNAVYRIDLDACANNAHCIVYAVNTLLIALVSMLRPGECETHYLNLFATTSSNLLRMGLECGSCSLVLNGLGASAVGNSGTELAGKAGSTGSSESSGISSLSGGGSNGEVVNMTTSGTMSSSWGQQNCKMRDSIYLVFHQLMSEAPFVPANVQEAFFPYSLVRAAYHNLAKFSKTPLVMIAKETPLNAQEGIARSQKS</sequence>
<dbReference type="AlphaFoldDB" id="A0ABD2QJ12"/>
<evidence type="ECO:0000256" key="2">
    <source>
        <dbReference type="SAM" id="MobiDB-lite"/>
    </source>
</evidence>
<dbReference type="InterPro" id="IPR019137">
    <property type="entry name" value="Nck-associated_protein-1"/>
</dbReference>
<comment type="caution">
    <text evidence="3">The sequence shown here is derived from an EMBL/GenBank/DDBJ whole genome shotgun (WGS) entry which is preliminary data.</text>
</comment>